<sequence length="17" mass="2074">MRLSTFRTHCIDRPNKV</sequence>
<organism evidence="1">
    <name type="scientific">Arundo donax</name>
    <name type="common">Giant reed</name>
    <name type="synonym">Donax arundinaceus</name>
    <dbReference type="NCBI Taxonomy" id="35708"/>
    <lineage>
        <taxon>Eukaryota</taxon>
        <taxon>Viridiplantae</taxon>
        <taxon>Streptophyta</taxon>
        <taxon>Embryophyta</taxon>
        <taxon>Tracheophyta</taxon>
        <taxon>Spermatophyta</taxon>
        <taxon>Magnoliopsida</taxon>
        <taxon>Liliopsida</taxon>
        <taxon>Poales</taxon>
        <taxon>Poaceae</taxon>
        <taxon>PACMAD clade</taxon>
        <taxon>Arundinoideae</taxon>
        <taxon>Arundineae</taxon>
        <taxon>Arundo</taxon>
    </lineage>
</organism>
<dbReference type="EMBL" id="GBRH01273079">
    <property type="protein sequence ID" value="JAD24816.1"/>
    <property type="molecule type" value="Transcribed_RNA"/>
</dbReference>
<protein>
    <submittedName>
        <fullName evidence="1">Uncharacterized protein</fullName>
    </submittedName>
</protein>
<reference evidence="1" key="1">
    <citation type="submission" date="2014-09" db="EMBL/GenBank/DDBJ databases">
        <authorList>
            <person name="Magalhaes I.L.F."/>
            <person name="Oliveira U."/>
            <person name="Santos F.R."/>
            <person name="Vidigal T.H.D.A."/>
            <person name="Brescovit A.D."/>
            <person name="Santos A.J."/>
        </authorList>
    </citation>
    <scope>NUCLEOTIDE SEQUENCE</scope>
    <source>
        <tissue evidence="1">Shoot tissue taken approximately 20 cm above the soil surface</tissue>
    </source>
</reference>
<evidence type="ECO:0000313" key="1">
    <source>
        <dbReference type="EMBL" id="JAD24816.1"/>
    </source>
</evidence>
<proteinExistence type="predicted"/>
<accession>A0A0A8YG98</accession>
<reference evidence="1" key="2">
    <citation type="journal article" date="2015" name="Data Brief">
        <title>Shoot transcriptome of the giant reed, Arundo donax.</title>
        <authorList>
            <person name="Barrero R.A."/>
            <person name="Guerrero F.D."/>
            <person name="Moolhuijzen P."/>
            <person name="Goolsby J.A."/>
            <person name="Tidwell J."/>
            <person name="Bellgard S.E."/>
            <person name="Bellgard M.I."/>
        </authorList>
    </citation>
    <scope>NUCLEOTIDE SEQUENCE</scope>
    <source>
        <tissue evidence="1">Shoot tissue taken approximately 20 cm above the soil surface</tissue>
    </source>
</reference>
<name>A0A0A8YG98_ARUDO</name>
<dbReference type="AlphaFoldDB" id="A0A0A8YG98"/>